<keyword evidence="4" id="KW-1185">Reference proteome</keyword>
<feature type="domain" description="Neprosin PEP catalytic" evidence="2">
    <location>
        <begin position="152"/>
        <end position="412"/>
    </location>
</feature>
<dbReference type="InterPro" id="IPR053168">
    <property type="entry name" value="Glutamic_endopeptidase"/>
</dbReference>
<reference evidence="3 4" key="1">
    <citation type="journal article" date="2020" name="Nat. Commun.">
        <title>Genome of Tripterygium wilfordii and identification of cytochrome P450 involved in triptolide biosynthesis.</title>
        <authorList>
            <person name="Tu L."/>
            <person name="Su P."/>
            <person name="Zhang Z."/>
            <person name="Gao L."/>
            <person name="Wang J."/>
            <person name="Hu T."/>
            <person name="Zhou J."/>
            <person name="Zhang Y."/>
            <person name="Zhao Y."/>
            <person name="Liu Y."/>
            <person name="Song Y."/>
            <person name="Tong Y."/>
            <person name="Lu Y."/>
            <person name="Yang J."/>
            <person name="Xu C."/>
            <person name="Jia M."/>
            <person name="Peters R.J."/>
            <person name="Huang L."/>
            <person name="Gao W."/>
        </authorList>
    </citation>
    <scope>NUCLEOTIDE SEQUENCE [LARGE SCALE GENOMIC DNA]</scope>
    <source>
        <strain evidence="4">cv. XIE 37</strain>
        <tissue evidence="3">Leaf</tissue>
    </source>
</reference>
<dbReference type="InterPro" id="IPR004314">
    <property type="entry name" value="Neprosin"/>
</dbReference>
<protein>
    <recommendedName>
        <fullName evidence="2">Neprosin PEP catalytic domain-containing protein</fullName>
    </recommendedName>
</protein>
<dbReference type="EMBL" id="JAAARO010000009">
    <property type="protein sequence ID" value="KAF5743210.1"/>
    <property type="molecule type" value="Genomic_DNA"/>
</dbReference>
<dbReference type="InParanoid" id="A0A7J7DA33"/>
<evidence type="ECO:0000256" key="1">
    <source>
        <dbReference type="SAM" id="SignalP"/>
    </source>
</evidence>
<keyword evidence="1" id="KW-0732">Signal</keyword>
<evidence type="ECO:0000313" key="4">
    <source>
        <dbReference type="Proteomes" id="UP000593562"/>
    </source>
</evidence>
<feature type="signal peptide" evidence="1">
    <location>
        <begin position="1"/>
        <end position="23"/>
    </location>
</feature>
<dbReference type="Gene3D" id="3.90.1320.10">
    <property type="entry name" value="Outer-capsid protein sigma 3, large lobe"/>
    <property type="match status" value="1"/>
</dbReference>
<dbReference type="PANTHER" id="PTHR31589:SF2">
    <property type="entry name" value="ASLB (DUF239)-RELATED"/>
    <property type="match status" value="1"/>
</dbReference>
<dbReference type="Proteomes" id="UP000593562">
    <property type="component" value="Unassembled WGS sequence"/>
</dbReference>
<dbReference type="PROSITE" id="PS52045">
    <property type="entry name" value="NEPROSIN_PEP_CD"/>
    <property type="match status" value="1"/>
</dbReference>
<organism evidence="3 4">
    <name type="scientific">Tripterygium wilfordii</name>
    <name type="common">Thunder God vine</name>
    <dbReference type="NCBI Taxonomy" id="458696"/>
    <lineage>
        <taxon>Eukaryota</taxon>
        <taxon>Viridiplantae</taxon>
        <taxon>Streptophyta</taxon>
        <taxon>Embryophyta</taxon>
        <taxon>Tracheophyta</taxon>
        <taxon>Spermatophyta</taxon>
        <taxon>Magnoliopsida</taxon>
        <taxon>eudicotyledons</taxon>
        <taxon>Gunneridae</taxon>
        <taxon>Pentapetalae</taxon>
        <taxon>rosids</taxon>
        <taxon>fabids</taxon>
        <taxon>Celastrales</taxon>
        <taxon>Celastraceae</taxon>
        <taxon>Tripterygium</taxon>
    </lineage>
</organism>
<dbReference type="InterPro" id="IPR025521">
    <property type="entry name" value="Neprosin_propep"/>
</dbReference>
<proteinExistence type="predicted"/>
<dbReference type="Pfam" id="PF14365">
    <property type="entry name" value="Neprosin_AP"/>
    <property type="match status" value="1"/>
</dbReference>
<evidence type="ECO:0000313" key="3">
    <source>
        <dbReference type="EMBL" id="KAF5743210.1"/>
    </source>
</evidence>
<feature type="chain" id="PRO_5029792406" description="Neprosin PEP catalytic domain-containing protein" evidence="1">
    <location>
        <begin position="24"/>
        <end position="412"/>
    </location>
</feature>
<dbReference type="AlphaFoldDB" id="A0A7J7DA33"/>
<evidence type="ECO:0000259" key="2">
    <source>
        <dbReference type="PROSITE" id="PS52045"/>
    </source>
</evidence>
<sequence length="412" mass="45629">MERRISVLLLVMTLLVMNSGAGANDQATKALSEIDQKLNLLNKPGIKTINSEDGDIIDCVDINKQHALEHPALKNHQIQLKPSISFPAEEKSTKNESSRPVIFQTWQKSGSCPEGTIPIRRTRREDLLRAESLERFGMKSHEAFTGTKKMGSPNDSLLVTAARRSRATLITLGYNYIGAQGIINIWNPHVQSPGEYTTAQIWMKAGPGASYESVEAGWMVHPQLYGDGRSRLFISWTVDAYDKSGCFNLLCSGFVQTSSKFVLGAALEPTSSWRTQYDYPIAMNLDPNTGNWWLLGQNEGIGYWPGTLFGYLKHSAIVVEWGGQVFSPNVLSTPHTKTQMGSGDFASGHLGNACYIKGVRIIDYSKSLKYPEWVGSTSDEPYCYSAQNFREGIVGEPVFFFGGPGQNFPYCK</sequence>
<accession>A0A7J7DA33</accession>
<name>A0A7J7DA33_TRIWF</name>
<gene>
    <name evidence="3" type="ORF">HS088_TW09G01275</name>
</gene>
<comment type="caution">
    <text evidence="3">The sequence shown here is derived from an EMBL/GenBank/DDBJ whole genome shotgun (WGS) entry which is preliminary data.</text>
</comment>
<dbReference type="PANTHER" id="PTHR31589">
    <property type="entry name" value="PROTEIN, PUTATIVE (DUF239)-RELATED-RELATED"/>
    <property type="match status" value="1"/>
</dbReference>
<dbReference type="Pfam" id="PF03080">
    <property type="entry name" value="Neprosin"/>
    <property type="match status" value="1"/>
</dbReference>